<comment type="caution">
    <text evidence="1">The sequence shown here is derived from an EMBL/GenBank/DDBJ whole genome shotgun (WGS) entry which is preliminary data.</text>
</comment>
<keyword evidence="2" id="KW-1185">Reference proteome</keyword>
<dbReference type="Proteomes" id="UP001480082">
    <property type="component" value="Unassembled WGS sequence"/>
</dbReference>
<dbReference type="EMBL" id="JAMYRI010000037">
    <property type="protein sequence ID" value="MER9288449.1"/>
    <property type="molecule type" value="Genomic_DNA"/>
</dbReference>
<name>A0ACC6T915_9HYPH</name>
<gene>
    <name evidence="1" type="ORF">NKI81_32015</name>
</gene>
<accession>A0ACC6T915</accession>
<protein>
    <submittedName>
        <fullName evidence="1">Sulfotransferase family protein</fullName>
    </submittedName>
</protein>
<reference evidence="1 2" key="1">
    <citation type="journal article" date="2024" name="Proc. Natl. Acad. Sci. U.S.A.">
        <title>The evolutionary genomics of adaptation to stress in wild rhizobium bacteria.</title>
        <authorList>
            <person name="Kehlet-Delgado H."/>
            <person name="Montoya A.P."/>
            <person name="Jensen K.T."/>
            <person name="Wendlandt C.E."/>
            <person name="Dexheimer C."/>
            <person name="Roberts M."/>
            <person name="Torres Martinez L."/>
            <person name="Friesen M.L."/>
            <person name="Griffitts J.S."/>
            <person name="Porter S.S."/>
        </authorList>
    </citation>
    <scope>NUCLEOTIDE SEQUENCE [LARGE SCALE GENOMIC DNA]</scope>
    <source>
        <strain evidence="1 2">M0468</strain>
    </source>
</reference>
<organism evidence="1 2">
    <name type="scientific">Mesorhizobium australicum</name>
    <dbReference type="NCBI Taxonomy" id="536018"/>
    <lineage>
        <taxon>Bacteria</taxon>
        <taxon>Pseudomonadati</taxon>
        <taxon>Pseudomonadota</taxon>
        <taxon>Alphaproteobacteria</taxon>
        <taxon>Hyphomicrobiales</taxon>
        <taxon>Phyllobacteriaceae</taxon>
        <taxon>Mesorhizobium</taxon>
    </lineage>
</organism>
<proteinExistence type="predicted"/>
<evidence type="ECO:0000313" key="2">
    <source>
        <dbReference type="Proteomes" id="UP001480082"/>
    </source>
</evidence>
<sequence length="252" mass="29479">MVAIRLGIEERAGSLILSRHRRFIFFKTIKTGGTSCEIVLSRFCGPKDVITYLPPPDERLRRSLGGRPEQNNRDAFHRRLAGRLLGWERGKQKRRFDHNISAIELRAQIPEQEWHSFLKFTVARNPFDRAISKYFHDRHHHASLEIVPGSQPSKDDINEYLQTLPDRDLTNWHIYADDKVSLVDRIMRYENLSEEIASLLRSLGIAEEIALPRAKGAWRTNREPYRSIIGTELRRKIEAVASNEFELMCYKW</sequence>
<evidence type="ECO:0000313" key="1">
    <source>
        <dbReference type="EMBL" id="MER9288449.1"/>
    </source>
</evidence>